<dbReference type="InParanoid" id="A0A409YK57"/>
<keyword evidence="5" id="KW-0819">tRNA processing</keyword>
<evidence type="ECO:0000256" key="4">
    <source>
        <dbReference type="ARBA" id="ARBA00022664"/>
    </source>
</evidence>
<keyword evidence="20" id="KW-1185">Reference proteome</keyword>
<dbReference type="CDD" id="cd02801">
    <property type="entry name" value="DUS_like_FMN"/>
    <property type="match status" value="1"/>
</dbReference>
<dbReference type="PROSITE" id="PS01136">
    <property type="entry name" value="UPF0034"/>
    <property type="match status" value="1"/>
</dbReference>
<organism evidence="19 20">
    <name type="scientific">Panaeolus cyanescens</name>
    <dbReference type="NCBI Taxonomy" id="181874"/>
    <lineage>
        <taxon>Eukaryota</taxon>
        <taxon>Fungi</taxon>
        <taxon>Dikarya</taxon>
        <taxon>Basidiomycota</taxon>
        <taxon>Agaricomycotina</taxon>
        <taxon>Agaricomycetes</taxon>
        <taxon>Agaricomycetidae</taxon>
        <taxon>Agaricales</taxon>
        <taxon>Agaricineae</taxon>
        <taxon>Galeropsidaceae</taxon>
        <taxon>Panaeolus</taxon>
    </lineage>
</organism>
<dbReference type="EMBL" id="NHTK01001067">
    <property type="protein sequence ID" value="PPR03412.1"/>
    <property type="molecule type" value="Genomic_DNA"/>
</dbReference>
<dbReference type="FunCoup" id="A0A409YK57">
    <property type="interactions" value="314"/>
</dbReference>
<keyword evidence="7" id="KW-0560">Oxidoreductase</keyword>
<dbReference type="SUPFAM" id="SSF51395">
    <property type="entry name" value="FMN-linked oxidoreductases"/>
    <property type="match status" value="1"/>
</dbReference>
<evidence type="ECO:0000256" key="16">
    <source>
        <dbReference type="ARBA" id="ARBA00049467"/>
    </source>
</evidence>
<keyword evidence="8" id="KW-0520">NAD</keyword>
<sequence>MYLERRLLSCLSFYSTFSTNCVATAHNESQNYDAFNTSQTVIIECESVRRLRVERRNVCHFWLTAGSSSLTSTISLLSSAIRAVRASFKSLMSAEGVPLHSKPSGYQFYREVLGSPKYVVAPMVDQSELAWRKLSRKYGAQLIYTPMINAKMFVDETNKSYRQANFDMINGEEGDSATDRPLIVQFCANDPDQLLKSALAVEKHCDAVDLNLGCPQEIAKRGRYGSFLQDDWDLIYKLINTLHINLSIPVTAKFRCFPTIEKTVEYAKLLERAGAQIITCHGRLREQRGQNTGLADWTKIRAVKEAVSVPVFANGNILYQSDIIDCLNATGADAVMSAEGQLYNAALFAGIDRPLSIDEYDLDENILIRHPRHADLALEYLEIVRNLKTTTTLSAVKGHLFKIMRPGLIRETDLREKLGKVKIHPKRMKEDIVEYISVCQEMKSRMERDEKAAEGKPLRDLITIEPITGIKVMPHWLAQPYFRPSPEQKKAFAAAAQATENGDSIMQSSTKRTLSDGATSEEATKRPRTESDGVAEPILSPA</sequence>
<dbReference type="Gene3D" id="3.20.20.70">
    <property type="entry name" value="Aldolase class I"/>
    <property type="match status" value="1"/>
</dbReference>
<dbReference type="AlphaFoldDB" id="A0A409YK57"/>
<protein>
    <recommendedName>
        <fullName evidence="10">tRNA-dihydrouridine(16/17) synthase [NAD(P)(+)]</fullName>
        <ecNumber evidence="10">1.3.1.88</ecNumber>
    </recommendedName>
</protein>
<keyword evidence="6" id="KW-0521">NADP</keyword>
<comment type="catalytic activity">
    <reaction evidence="13">
        <text>a 5,6-dihydrouridine in mRNA + NAD(+) = a uridine in mRNA + NADH + H(+)</text>
        <dbReference type="Rhea" id="RHEA:69851"/>
        <dbReference type="Rhea" id="RHEA-COMP:14658"/>
        <dbReference type="Rhea" id="RHEA-COMP:17789"/>
        <dbReference type="ChEBI" id="CHEBI:15378"/>
        <dbReference type="ChEBI" id="CHEBI:57540"/>
        <dbReference type="ChEBI" id="CHEBI:57945"/>
        <dbReference type="ChEBI" id="CHEBI:65315"/>
        <dbReference type="ChEBI" id="CHEBI:74443"/>
    </reaction>
    <physiologicalReaction direction="right-to-left" evidence="13">
        <dbReference type="Rhea" id="RHEA:69853"/>
    </physiologicalReaction>
</comment>
<evidence type="ECO:0000313" key="20">
    <source>
        <dbReference type="Proteomes" id="UP000284842"/>
    </source>
</evidence>
<dbReference type="OrthoDB" id="272303at2759"/>
<comment type="similarity">
    <text evidence="9">Belongs to the Dus family. Dus1 subfamily.</text>
</comment>
<evidence type="ECO:0000256" key="6">
    <source>
        <dbReference type="ARBA" id="ARBA00022857"/>
    </source>
</evidence>
<feature type="compositionally biased region" description="Polar residues" evidence="17">
    <location>
        <begin position="499"/>
        <end position="518"/>
    </location>
</feature>
<evidence type="ECO:0000256" key="9">
    <source>
        <dbReference type="ARBA" id="ARBA00038313"/>
    </source>
</evidence>
<keyword evidence="3" id="KW-0288">FMN</keyword>
<name>A0A409YK57_9AGAR</name>
<comment type="cofactor">
    <cofactor evidence="1">
        <name>FMN</name>
        <dbReference type="ChEBI" id="CHEBI:58210"/>
    </cofactor>
</comment>
<feature type="domain" description="DUS-like FMN-binding" evidence="18">
    <location>
        <begin position="120"/>
        <end position="422"/>
    </location>
</feature>
<evidence type="ECO:0000256" key="5">
    <source>
        <dbReference type="ARBA" id="ARBA00022694"/>
    </source>
</evidence>
<reference evidence="19 20" key="1">
    <citation type="journal article" date="2018" name="Evol. Lett.">
        <title>Horizontal gene cluster transfer increased hallucinogenic mushroom diversity.</title>
        <authorList>
            <person name="Reynolds H.T."/>
            <person name="Vijayakumar V."/>
            <person name="Gluck-Thaler E."/>
            <person name="Korotkin H.B."/>
            <person name="Matheny P.B."/>
            <person name="Slot J.C."/>
        </authorList>
    </citation>
    <scope>NUCLEOTIDE SEQUENCE [LARGE SCALE GENOMIC DNA]</scope>
    <source>
        <strain evidence="19 20">2629</strain>
    </source>
</reference>
<comment type="catalytic activity">
    <reaction evidence="14">
        <text>5,6-dihydrouridine(16) in tRNA + NAD(+) = uridine(16) in tRNA + NADH + H(+)</text>
        <dbReference type="Rhea" id="RHEA:53380"/>
        <dbReference type="Rhea" id="RHEA-COMP:13543"/>
        <dbReference type="Rhea" id="RHEA-COMP:13544"/>
        <dbReference type="ChEBI" id="CHEBI:15378"/>
        <dbReference type="ChEBI" id="CHEBI:57540"/>
        <dbReference type="ChEBI" id="CHEBI:57945"/>
        <dbReference type="ChEBI" id="CHEBI:65315"/>
        <dbReference type="ChEBI" id="CHEBI:74443"/>
        <dbReference type="EC" id="1.3.1.88"/>
    </reaction>
    <physiologicalReaction direction="right-to-left" evidence="14">
        <dbReference type="Rhea" id="RHEA:53382"/>
    </physiologicalReaction>
</comment>
<comment type="catalytic activity">
    <reaction evidence="16">
        <text>5,6-dihydrouridine(17) in tRNA + NADP(+) = uridine(17) in tRNA + NADPH + H(+)</text>
        <dbReference type="Rhea" id="RHEA:53368"/>
        <dbReference type="Rhea" id="RHEA-COMP:13541"/>
        <dbReference type="Rhea" id="RHEA-COMP:13542"/>
        <dbReference type="ChEBI" id="CHEBI:15378"/>
        <dbReference type="ChEBI" id="CHEBI:57783"/>
        <dbReference type="ChEBI" id="CHEBI:58349"/>
        <dbReference type="ChEBI" id="CHEBI:65315"/>
        <dbReference type="ChEBI" id="CHEBI:74443"/>
        <dbReference type="EC" id="1.3.1.88"/>
    </reaction>
    <physiologicalReaction direction="right-to-left" evidence="16">
        <dbReference type="Rhea" id="RHEA:53370"/>
    </physiologicalReaction>
</comment>
<comment type="catalytic activity">
    <reaction evidence="11">
        <text>5,6-dihydrouridine(17) in tRNA + NAD(+) = uridine(17) in tRNA + NADH + H(+)</text>
        <dbReference type="Rhea" id="RHEA:53372"/>
        <dbReference type="Rhea" id="RHEA-COMP:13541"/>
        <dbReference type="Rhea" id="RHEA-COMP:13542"/>
        <dbReference type="ChEBI" id="CHEBI:15378"/>
        <dbReference type="ChEBI" id="CHEBI:57540"/>
        <dbReference type="ChEBI" id="CHEBI:57945"/>
        <dbReference type="ChEBI" id="CHEBI:65315"/>
        <dbReference type="ChEBI" id="CHEBI:74443"/>
        <dbReference type="EC" id="1.3.1.88"/>
    </reaction>
    <physiologicalReaction direction="right-to-left" evidence="11">
        <dbReference type="Rhea" id="RHEA:53374"/>
    </physiologicalReaction>
</comment>
<dbReference type="InterPro" id="IPR035587">
    <property type="entry name" value="DUS-like_FMN-bd"/>
</dbReference>
<evidence type="ECO:0000256" key="14">
    <source>
        <dbReference type="ARBA" id="ARBA00048934"/>
    </source>
</evidence>
<evidence type="ECO:0000256" key="3">
    <source>
        <dbReference type="ARBA" id="ARBA00022643"/>
    </source>
</evidence>
<evidence type="ECO:0000256" key="15">
    <source>
        <dbReference type="ARBA" id="ARBA00049447"/>
    </source>
</evidence>
<evidence type="ECO:0000256" key="17">
    <source>
        <dbReference type="SAM" id="MobiDB-lite"/>
    </source>
</evidence>
<evidence type="ECO:0000256" key="10">
    <source>
        <dbReference type="ARBA" id="ARBA00038890"/>
    </source>
</evidence>
<feature type="region of interest" description="Disordered" evidence="17">
    <location>
        <begin position="492"/>
        <end position="542"/>
    </location>
</feature>
<dbReference type="GO" id="GO:0017150">
    <property type="term" value="F:tRNA dihydrouridine synthase activity"/>
    <property type="evidence" value="ECO:0007669"/>
    <property type="project" value="InterPro"/>
</dbReference>
<dbReference type="Pfam" id="PF01207">
    <property type="entry name" value="Dus"/>
    <property type="match status" value="1"/>
</dbReference>
<dbReference type="GO" id="GO:0006397">
    <property type="term" value="P:mRNA processing"/>
    <property type="evidence" value="ECO:0007669"/>
    <property type="project" value="UniProtKB-KW"/>
</dbReference>
<evidence type="ECO:0000256" key="2">
    <source>
        <dbReference type="ARBA" id="ARBA00022630"/>
    </source>
</evidence>
<dbReference type="STRING" id="181874.A0A409YK57"/>
<dbReference type="InterPro" id="IPR013785">
    <property type="entry name" value="Aldolase_TIM"/>
</dbReference>
<comment type="catalytic activity">
    <reaction evidence="12">
        <text>5,6-dihydrouridine(16) in tRNA + NADP(+) = uridine(16) in tRNA + NADPH + H(+)</text>
        <dbReference type="Rhea" id="RHEA:53376"/>
        <dbReference type="Rhea" id="RHEA-COMP:13543"/>
        <dbReference type="Rhea" id="RHEA-COMP:13544"/>
        <dbReference type="ChEBI" id="CHEBI:15378"/>
        <dbReference type="ChEBI" id="CHEBI:57783"/>
        <dbReference type="ChEBI" id="CHEBI:58349"/>
        <dbReference type="ChEBI" id="CHEBI:65315"/>
        <dbReference type="ChEBI" id="CHEBI:74443"/>
        <dbReference type="EC" id="1.3.1.88"/>
    </reaction>
    <physiologicalReaction direction="right-to-left" evidence="12">
        <dbReference type="Rhea" id="RHEA:53378"/>
    </physiologicalReaction>
</comment>
<evidence type="ECO:0000256" key="8">
    <source>
        <dbReference type="ARBA" id="ARBA00023027"/>
    </source>
</evidence>
<evidence type="ECO:0000259" key="18">
    <source>
        <dbReference type="Pfam" id="PF01207"/>
    </source>
</evidence>
<evidence type="ECO:0000313" key="19">
    <source>
        <dbReference type="EMBL" id="PPR03412.1"/>
    </source>
</evidence>
<evidence type="ECO:0000256" key="13">
    <source>
        <dbReference type="ARBA" id="ARBA00048342"/>
    </source>
</evidence>
<gene>
    <name evidence="19" type="ORF">CVT24_012707</name>
</gene>
<accession>A0A409YK57</accession>
<keyword evidence="4" id="KW-0507">mRNA processing</keyword>
<dbReference type="InterPro" id="IPR018517">
    <property type="entry name" value="tRNA_hU_synthase_CS"/>
</dbReference>
<comment type="caution">
    <text evidence="19">The sequence shown here is derived from an EMBL/GenBank/DDBJ whole genome shotgun (WGS) entry which is preliminary data.</text>
</comment>
<dbReference type="PANTHER" id="PTHR11082">
    <property type="entry name" value="TRNA-DIHYDROURIDINE SYNTHASE"/>
    <property type="match status" value="1"/>
</dbReference>
<evidence type="ECO:0000256" key="7">
    <source>
        <dbReference type="ARBA" id="ARBA00023002"/>
    </source>
</evidence>
<evidence type="ECO:0000256" key="1">
    <source>
        <dbReference type="ARBA" id="ARBA00001917"/>
    </source>
</evidence>
<feature type="compositionally biased region" description="Basic and acidic residues" evidence="17">
    <location>
        <begin position="522"/>
        <end position="531"/>
    </location>
</feature>
<dbReference type="PANTHER" id="PTHR11082:SF5">
    <property type="entry name" value="TRNA-DIHYDROURIDINE(16_17) SYNTHASE [NAD(P)(+)]-LIKE"/>
    <property type="match status" value="1"/>
</dbReference>
<dbReference type="Proteomes" id="UP000284842">
    <property type="component" value="Unassembled WGS sequence"/>
</dbReference>
<dbReference type="EC" id="1.3.1.88" evidence="10"/>
<evidence type="ECO:0000256" key="11">
    <source>
        <dbReference type="ARBA" id="ARBA00047287"/>
    </source>
</evidence>
<keyword evidence="2" id="KW-0285">Flavoprotein</keyword>
<proteinExistence type="inferred from homology"/>
<comment type="catalytic activity">
    <reaction evidence="15">
        <text>a 5,6-dihydrouridine in mRNA + NADP(+) = a uridine in mRNA + NADPH + H(+)</text>
        <dbReference type="Rhea" id="RHEA:69855"/>
        <dbReference type="Rhea" id="RHEA-COMP:14658"/>
        <dbReference type="Rhea" id="RHEA-COMP:17789"/>
        <dbReference type="ChEBI" id="CHEBI:15378"/>
        <dbReference type="ChEBI" id="CHEBI:57783"/>
        <dbReference type="ChEBI" id="CHEBI:58349"/>
        <dbReference type="ChEBI" id="CHEBI:65315"/>
        <dbReference type="ChEBI" id="CHEBI:74443"/>
    </reaction>
    <physiologicalReaction direction="right-to-left" evidence="15">
        <dbReference type="Rhea" id="RHEA:69857"/>
    </physiologicalReaction>
</comment>
<evidence type="ECO:0000256" key="12">
    <source>
        <dbReference type="ARBA" id="ARBA00047652"/>
    </source>
</evidence>
<dbReference type="GO" id="GO:0050660">
    <property type="term" value="F:flavin adenine dinucleotide binding"/>
    <property type="evidence" value="ECO:0007669"/>
    <property type="project" value="InterPro"/>
</dbReference>